<keyword evidence="6" id="KW-0482">Metalloprotease</keyword>
<dbReference type="InterPro" id="IPR001915">
    <property type="entry name" value="Peptidase_M48"/>
</dbReference>
<evidence type="ECO:0000256" key="6">
    <source>
        <dbReference type="ARBA" id="ARBA00023049"/>
    </source>
</evidence>
<evidence type="ECO:0000256" key="1">
    <source>
        <dbReference type="ARBA" id="ARBA00001947"/>
    </source>
</evidence>
<keyword evidence="2" id="KW-0645">Protease</keyword>
<reference evidence="8 9" key="1">
    <citation type="submission" date="2016-04" db="EMBL/GenBank/DDBJ databases">
        <authorList>
            <person name="Chen L."/>
            <person name="Zhuang W."/>
            <person name="Wang G."/>
        </authorList>
    </citation>
    <scope>NUCLEOTIDE SEQUENCE [LARGE SCALE GENOMIC DNA]</scope>
    <source>
        <strain evidence="9">GR20</strain>
    </source>
</reference>
<gene>
    <name evidence="8" type="ORF">A4D02_24695</name>
</gene>
<dbReference type="SUPFAM" id="SSF48452">
    <property type="entry name" value="TPR-like"/>
    <property type="match status" value="1"/>
</dbReference>
<keyword evidence="5" id="KW-0862">Zinc</keyword>
<evidence type="ECO:0000256" key="5">
    <source>
        <dbReference type="ARBA" id="ARBA00022833"/>
    </source>
</evidence>
<keyword evidence="9" id="KW-1185">Reference proteome</keyword>
<feature type="domain" description="Peptidase M48" evidence="7">
    <location>
        <begin position="38"/>
        <end position="106"/>
    </location>
</feature>
<dbReference type="Gene3D" id="1.25.40.10">
    <property type="entry name" value="Tetratricopeptide repeat domain"/>
    <property type="match status" value="1"/>
</dbReference>
<evidence type="ECO:0000313" key="9">
    <source>
        <dbReference type="Proteomes" id="UP000192277"/>
    </source>
</evidence>
<dbReference type="InterPro" id="IPR011990">
    <property type="entry name" value="TPR-like_helical_dom_sf"/>
</dbReference>
<evidence type="ECO:0000256" key="3">
    <source>
        <dbReference type="ARBA" id="ARBA00022723"/>
    </source>
</evidence>
<dbReference type="Proteomes" id="UP000192277">
    <property type="component" value="Unassembled WGS sequence"/>
</dbReference>
<name>A0ABX3P0V5_9BACT</name>
<evidence type="ECO:0000259" key="7">
    <source>
        <dbReference type="Pfam" id="PF01435"/>
    </source>
</evidence>
<accession>A0ABX3P0V5</accession>
<organism evidence="8 9">
    <name type="scientific">Niastella koreensis</name>
    <dbReference type="NCBI Taxonomy" id="354356"/>
    <lineage>
        <taxon>Bacteria</taxon>
        <taxon>Pseudomonadati</taxon>
        <taxon>Bacteroidota</taxon>
        <taxon>Chitinophagia</taxon>
        <taxon>Chitinophagales</taxon>
        <taxon>Chitinophagaceae</taxon>
        <taxon>Niastella</taxon>
    </lineage>
</organism>
<evidence type="ECO:0000256" key="2">
    <source>
        <dbReference type="ARBA" id="ARBA00022670"/>
    </source>
</evidence>
<evidence type="ECO:0000313" key="8">
    <source>
        <dbReference type="EMBL" id="OQP52390.1"/>
    </source>
</evidence>
<dbReference type="Pfam" id="PF01435">
    <property type="entry name" value="Peptidase_M48"/>
    <property type="match status" value="1"/>
</dbReference>
<keyword evidence="3" id="KW-0479">Metal-binding</keyword>
<protein>
    <recommendedName>
        <fullName evidence="7">Peptidase M48 domain-containing protein</fullName>
    </recommendedName>
</protein>
<sequence length="479" mass="54553">MFSRLTDAYGSSKAAPVLKIVPRKSPGVIAQYLAYPAATVEIDEVLINLCRSWAKDSSNALAIVLGHELAHYYSDHNWCSDYAWALRNTNLGKTLNAVSKVSKIEKESIADSYSLYYAALAGYQGFDIFDKLLDQIYQLYKLPEVLAGYPTKKERKELNHVQSEKIKTLVPVFEAGIVLKSLKHYEEAANCFEYLISYFPGREIYNNYGVCKFLQAQYYQPAGTINFIYPVDVDPSSRIYPQHDRGIDTVNREKKYNELLQEARRAFEKAISFDEQYLPSYLNLACLYDLRGNYQAALGVVHDVQHTHDFENTDLQLIKAISLYHMGNNKEAKRLLLPLSKLKNDLYEYNYELLGFLMAGENRFAQIEKWKDEWVHDKVGVRTDTCDVSLPVPATYNPPGALSPVSDSLKVGQAVIGNSKLLTVEMRRARLMALVVVEKFTGSQTRSANAAFWVNNGKCLLVQFPTINWRISYKEIPYD</sequence>
<evidence type="ECO:0000256" key="4">
    <source>
        <dbReference type="ARBA" id="ARBA00022801"/>
    </source>
</evidence>
<comment type="caution">
    <text evidence="8">The sequence shown here is derived from an EMBL/GenBank/DDBJ whole genome shotgun (WGS) entry which is preliminary data.</text>
</comment>
<comment type="cofactor">
    <cofactor evidence="1">
        <name>Zn(2+)</name>
        <dbReference type="ChEBI" id="CHEBI:29105"/>
    </cofactor>
</comment>
<dbReference type="EMBL" id="LWBO01000004">
    <property type="protein sequence ID" value="OQP52390.1"/>
    <property type="molecule type" value="Genomic_DNA"/>
</dbReference>
<proteinExistence type="predicted"/>
<keyword evidence="4" id="KW-0378">Hydrolase</keyword>